<feature type="short sequence motif" description="Histidine triad motif" evidence="2 3">
    <location>
        <begin position="99"/>
        <end position="103"/>
    </location>
</feature>
<dbReference type="Gene3D" id="3.30.428.10">
    <property type="entry name" value="HIT-like"/>
    <property type="match status" value="1"/>
</dbReference>
<dbReference type="CDD" id="cd01276">
    <property type="entry name" value="PKCI_related"/>
    <property type="match status" value="1"/>
</dbReference>
<dbReference type="PROSITE" id="PS00892">
    <property type="entry name" value="HIT_1"/>
    <property type="match status" value="1"/>
</dbReference>
<dbReference type="InterPro" id="IPR001310">
    <property type="entry name" value="Histidine_triad_HIT"/>
</dbReference>
<dbReference type="STRING" id="395493.BegalDRAFT_1149"/>
<dbReference type="OrthoDB" id="9784774at2"/>
<dbReference type="GO" id="GO:0016787">
    <property type="term" value="F:hydrolase activity"/>
    <property type="evidence" value="ECO:0007669"/>
    <property type="project" value="UniProtKB-KW"/>
</dbReference>
<evidence type="ECO:0000313" key="6">
    <source>
        <dbReference type="Proteomes" id="UP000005744"/>
    </source>
</evidence>
<dbReference type="PRINTS" id="PR00332">
    <property type="entry name" value="HISTRIAD"/>
</dbReference>
<dbReference type="InterPro" id="IPR019808">
    <property type="entry name" value="Histidine_triad_CS"/>
</dbReference>
<dbReference type="RefSeq" id="WP_002684602.1">
    <property type="nucleotide sequence ID" value="NZ_JH600070.1"/>
</dbReference>
<name>I3CEK8_9GAMM</name>
<evidence type="ECO:0000256" key="3">
    <source>
        <dbReference type="PROSITE-ProRule" id="PRU00464"/>
    </source>
</evidence>
<dbReference type="InterPro" id="IPR011146">
    <property type="entry name" value="HIT-like"/>
</dbReference>
<dbReference type="SUPFAM" id="SSF54197">
    <property type="entry name" value="HIT-like"/>
    <property type="match status" value="1"/>
</dbReference>
<evidence type="ECO:0000313" key="5">
    <source>
        <dbReference type="EMBL" id="EIJ42051.1"/>
    </source>
</evidence>
<dbReference type="PROSITE" id="PS51084">
    <property type="entry name" value="HIT_2"/>
    <property type="match status" value="1"/>
</dbReference>
<sequence length="115" mass="12889">MKTEPSCIFCKIVAGQIPADIVHRDEQVIVFKDINPKAPVHLLIVPHEHVDSLFTVETQHDNLMAHIMRLLPTLAKQLGLDGFRTIINTGKSGGQEVFHLHVHLLGGWKNSPQLF</sequence>
<evidence type="ECO:0000259" key="4">
    <source>
        <dbReference type="PROSITE" id="PS51084"/>
    </source>
</evidence>
<feature type="active site" description="Tele-AMP-histidine intermediate" evidence="1">
    <location>
        <position position="101"/>
    </location>
</feature>
<accession>I3CEK8</accession>
<dbReference type="PANTHER" id="PTHR23089">
    <property type="entry name" value="HISTIDINE TRIAD HIT PROTEIN"/>
    <property type="match status" value="1"/>
</dbReference>
<evidence type="ECO:0000256" key="2">
    <source>
        <dbReference type="PIRSR" id="PIRSR601310-3"/>
    </source>
</evidence>
<dbReference type="AlphaFoldDB" id="I3CEK8"/>
<dbReference type="HOGENOM" id="CLU_056776_8_1_6"/>
<dbReference type="InterPro" id="IPR036265">
    <property type="entry name" value="HIT-like_sf"/>
</dbReference>
<proteinExistence type="predicted"/>
<protein>
    <submittedName>
        <fullName evidence="5">HIT family hydrolase, diadenosine tetraphosphate hydrolase</fullName>
    </submittedName>
</protein>
<dbReference type="EMBL" id="JH600070">
    <property type="protein sequence ID" value="EIJ42051.1"/>
    <property type="molecule type" value="Genomic_DNA"/>
</dbReference>
<dbReference type="Pfam" id="PF11969">
    <property type="entry name" value="DcpS_C"/>
    <property type="match status" value="1"/>
</dbReference>
<gene>
    <name evidence="5" type="ORF">BegalDRAFT_1149</name>
</gene>
<reference evidence="5 6" key="1">
    <citation type="submission" date="2011-11" db="EMBL/GenBank/DDBJ databases">
        <title>Improved High-Quality Draft sequence of Beggiatoa alba B18lD.</title>
        <authorList>
            <consortium name="US DOE Joint Genome Institute"/>
            <person name="Lucas S."/>
            <person name="Han J."/>
            <person name="Lapidus A."/>
            <person name="Cheng J.-F."/>
            <person name="Goodwin L."/>
            <person name="Pitluck S."/>
            <person name="Peters L."/>
            <person name="Mikhailova N."/>
            <person name="Held B."/>
            <person name="Detter J.C."/>
            <person name="Han C."/>
            <person name="Tapia R."/>
            <person name="Land M."/>
            <person name="Hauser L."/>
            <person name="Kyrpides N."/>
            <person name="Ivanova N."/>
            <person name="Pagani I."/>
            <person name="Samuel K."/>
            <person name="Teske A."/>
            <person name="Mueller J."/>
            <person name="Woyke T."/>
        </authorList>
    </citation>
    <scope>NUCLEOTIDE SEQUENCE [LARGE SCALE GENOMIC DNA]</scope>
    <source>
        <strain evidence="5 6">B18LD</strain>
    </source>
</reference>
<dbReference type="Proteomes" id="UP000005744">
    <property type="component" value="Unassembled WGS sequence"/>
</dbReference>
<feature type="domain" description="HIT" evidence="4">
    <location>
        <begin position="8"/>
        <end position="114"/>
    </location>
</feature>
<dbReference type="eggNOG" id="COG0537">
    <property type="taxonomic scope" value="Bacteria"/>
</dbReference>
<keyword evidence="5" id="KW-0378">Hydrolase</keyword>
<keyword evidence="6" id="KW-1185">Reference proteome</keyword>
<evidence type="ECO:0000256" key="1">
    <source>
        <dbReference type="PIRSR" id="PIRSR601310-1"/>
    </source>
</evidence>
<organism evidence="5 6">
    <name type="scientific">Beggiatoa alba B18LD</name>
    <dbReference type="NCBI Taxonomy" id="395493"/>
    <lineage>
        <taxon>Bacteria</taxon>
        <taxon>Pseudomonadati</taxon>
        <taxon>Pseudomonadota</taxon>
        <taxon>Gammaproteobacteria</taxon>
        <taxon>Thiotrichales</taxon>
        <taxon>Thiotrichaceae</taxon>
        <taxon>Beggiatoa</taxon>
    </lineage>
</organism>